<comment type="caution">
    <text evidence="2">The sequence shown here is derived from an EMBL/GenBank/DDBJ whole genome shotgun (WGS) entry which is preliminary data.</text>
</comment>
<dbReference type="EMBL" id="JAVYJV010000001">
    <property type="protein sequence ID" value="KAK4378329.1"/>
    <property type="molecule type" value="Genomic_DNA"/>
</dbReference>
<reference evidence="2" key="1">
    <citation type="submission" date="2023-12" db="EMBL/GenBank/DDBJ databases">
        <title>Genome assembly of Anisodus tanguticus.</title>
        <authorList>
            <person name="Wang Y.-J."/>
        </authorList>
    </citation>
    <scope>NUCLEOTIDE SEQUENCE</scope>
    <source>
        <strain evidence="2">KB-2021</strain>
        <tissue evidence="2">Leaf</tissue>
    </source>
</reference>
<dbReference type="AlphaFoldDB" id="A0AAE1SWW3"/>
<evidence type="ECO:0000256" key="1">
    <source>
        <dbReference type="SAM" id="MobiDB-lite"/>
    </source>
</evidence>
<evidence type="ECO:0000313" key="2">
    <source>
        <dbReference type="EMBL" id="KAK4378329.1"/>
    </source>
</evidence>
<accession>A0AAE1SWW3</accession>
<dbReference type="Proteomes" id="UP001291623">
    <property type="component" value="Unassembled WGS sequence"/>
</dbReference>
<gene>
    <name evidence="2" type="ORF">RND71_000191</name>
</gene>
<feature type="region of interest" description="Disordered" evidence="1">
    <location>
        <begin position="73"/>
        <end position="93"/>
    </location>
</feature>
<organism evidence="2 3">
    <name type="scientific">Anisodus tanguticus</name>
    <dbReference type="NCBI Taxonomy" id="243964"/>
    <lineage>
        <taxon>Eukaryota</taxon>
        <taxon>Viridiplantae</taxon>
        <taxon>Streptophyta</taxon>
        <taxon>Embryophyta</taxon>
        <taxon>Tracheophyta</taxon>
        <taxon>Spermatophyta</taxon>
        <taxon>Magnoliopsida</taxon>
        <taxon>eudicotyledons</taxon>
        <taxon>Gunneridae</taxon>
        <taxon>Pentapetalae</taxon>
        <taxon>asterids</taxon>
        <taxon>lamiids</taxon>
        <taxon>Solanales</taxon>
        <taxon>Solanaceae</taxon>
        <taxon>Solanoideae</taxon>
        <taxon>Hyoscyameae</taxon>
        <taxon>Anisodus</taxon>
    </lineage>
</organism>
<feature type="compositionally biased region" description="Basic and acidic residues" evidence="1">
    <location>
        <begin position="73"/>
        <end position="92"/>
    </location>
</feature>
<proteinExistence type="predicted"/>
<evidence type="ECO:0000313" key="3">
    <source>
        <dbReference type="Proteomes" id="UP001291623"/>
    </source>
</evidence>
<protein>
    <submittedName>
        <fullName evidence="2">Uncharacterized protein</fullName>
    </submittedName>
</protein>
<name>A0AAE1SWW3_9SOLA</name>
<keyword evidence="3" id="KW-1185">Reference proteome</keyword>
<sequence length="111" mass="13113">MQVAEVERSRCELRRGGFRSVCRRELRRVKREERIIVLNMVGRPLFAGKVSTTSVAADDAVAIGDLKKNSFEERRERSRRELQRAKRRERESSCSTWWNDVRQKKFLLTTS</sequence>